<reference evidence="2" key="1">
    <citation type="submission" date="2020-12" db="EMBL/GenBank/DDBJ databases">
        <authorList>
            <consortium name="Molecular Ecology Group"/>
        </authorList>
    </citation>
    <scope>NUCLEOTIDE SEQUENCE</scope>
    <source>
        <strain evidence="2">TBG_1078</strain>
    </source>
</reference>
<protein>
    <submittedName>
        <fullName evidence="2">(raccoon dog) hypothetical protein</fullName>
    </submittedName>
</protein>
<feature type="transmembrane region" description="Helical" evidence="1">
    <location>
        <begin position="7"/>
        <end position="28"/>
    </location>
</feature>
<keyword evidence="1" id="KW-0812">Transmembrane</keyword>
<dbReference type="AlphaFoldDB" id="A0A811ZEF0"/>
<evidence type="ECO:0000313" key="2">
    <source>
        <dbReference type="EMBL" id="CAD7687052.1"/>
    </source>
</evidence>
<gene>
    <name evidence="2" type="ORF">NYPRO_LOCUS19845</name>
</gene>
<dbReference type="EMBL" id="CAJHUB010000763">
    <property type="protein sequence ID" value="CAD7687052.1"/>
    <property type="molecule type" value="Genomic_DNA"/>
</dbReference>
<name>A0A811ZEF0_NYCPR</name>
<keyword evidence="3" id="KW-1185">Reference proteome</keyword>
<dbReference type="Proteomes" id="UP000645828">
    <property type="component" value="Unassembled WGS sequence"/>
</dbReference>
<sequence>MLLFIVMLMLMLSATQIYILTVQLFVFLNLLPTFDDLLARFGYRLPAESLRGFLINSKPENAYEPIGPPPLKDDSSGTFIVLIRRLLCNFDVEVLKAPRAGYKAATVHNSDDLNSVAPGDFNVLNKVDIPFLEFGVSLDIYYLNPLFIAVCICLVLIVLFMK</sequence>
<organism evidence="2 3">
    <name type="scientific">Nyctereutes procyonoides</name>
    <name type="common">Raccoon dog</name>
    <name type="synonym">Canis procyonoides</name>
    <dbReference type="NCBI Taxonomy" id="34880"/>
    <lineage>
        <taxon>Eukaryota</taxon>
        <taxon>Metazoa</taxon>
        <taxon>Chordata</taxon>
        <taxon>Craniata</taxon>
        <taxon>Vertebrata</taxon>
        <taxon>Euteleostomi</taxon>
        <taxon>Mammalia</taxon>
        <taxon>Eutheria</taxon>
        <taxon>Laurasiatheria</taxon>
        <taxon>Carnivora</taxon>
        <taxon>Caniformia</taxon>
        <taxon>Canidae</taxon>
        <taxon>Nyctereutes</taxon>
    </lineage>
</organism>
<evidence type="ECO:0000256" key="1">
    <source>
        <dbReference type="SAM" id="Phobius"/>
    </source>
</evidence>
<proteinExistence type="predicted"/>
<evidence type="ECO:0000313" key="3">
    <source>
        <dbReference type="Proteomes" id="UP000645828"/>
    </source>
</evidence>
<keyword evidence="1" id="KW-1133">Transmembrane helix</keyword>
<dbReference type="Gene3D" id="3.50.30.30">
    <property type="match status" value="1"/>
</dbReference>
<comment type="caution">
    <text evidence="2">The sequence shown here is derived from an EMBL/GenBank/DDBJ whole genome shotgun (WGS) entry which is preliminary data.</text>
</comment>
<keyword evidence="1" id="KW-0472">Membrane</keyword>
<accession>A0A811ZEF0</accession>
<feature type="transmembrane region" description="Helical" evidence="1">
    <location>
        <begin position="140"/>
        <end position="161"/>
    </location>
</feature>